<evidence type="ECO:0000313" key="1">
    <source>
        <dbReference type="EMBL" id="KAK6525389.1"/>
    </source>
</evidence>
<dbReference type="Proteomes" id="UP001365542">
    <property type="component" value="Unassembled WGS sequence"/>
</dbReference>
<gene>
    <name evidence="1" type="ORF">TWF694_005528</name>
</gene>
<name>A0AAV9WTC4_9PEZI</name>
<dbReference type="AlphaFoldDB" id="A0AAV9WTC4"/>
<keyword evidence="2" id="KW-1185">Reference proteome</keyword>
<proteinExistence type="predicted"/>
<sequence length="211" mass="23291">MQPQNLDGTPAPPGTPDMQKVDALIPLLQTLLSTLESHASYQTPLPENADSLSRSLFFVHGFAKRTLDIFTSMRMGMNRAAEFMHYYTKRAVQMGNSDNLPRRPPPGFSRADAEVDEVIMNETEFDPRITMAMAQLSGMRLIFQQEIAGYLKEQDLKSMHKIYKEGMGRCQLLAVICQDGGKLGQMAGVEGEVDLGEDVRGPAAAVVAIEI</sequence>
<reference evidence="1 2" key="1">
    <citation type="submission" date="2019-10" db="EMBL/GenBank/DDBJ databases">
        <authorList>
            <person name="Palmer J.M."/>
        </authorList>
    </citation>
    <scope>NUCLEOTIDE SEQUENCE [LARGE SCALE GENOMIC DNA]</scope>
    <source>
        <strain evidence="1 2">TWF694</strain>
    </source>
</reference>
<comment type="caution">
    <text evidence="1">The sequence shown here is derived from an EMBL/GenBank/DDBJ whole genome shotgun (WGS) entry which is preliminary data.</text>
</comment>
<dbReference type="EMBL" id="JAVHJO010000017">
    <property type="protein sequence ID" value="KAK6525389.1"/>
    <property type="molecule type" value="Genomic_DNA"/>
</dbReference>
<organism evidence="1 2">
    <name type="scientific">Orbilia ellipsospora</name>
    <dbReference type="NCBI Taxonomy" id="2528407"/>
    <lineage>
        <taxon>Eukaryota</taxon>
        <taxon>Fungi</taxon>
        <taxon>Dikarya</taxon>
        <taxon>Ascomycota</taxon>
        <taxon>Pezizomycotina</taxon>
        <taxon>Orbiliomycetes</taxon>
        <taxon>Orbiliales</taxon>
        <taxon>Orbiliaceae</taxon>
        <taxon>Orbilia</taxon>
    </lineage>
</organism>
<protein>
    <submittedName>
        <fullName evidence="1">Uncharacterized protein</fullName>
    </submittedName>
</protein>
<evidence type="ECO:0000313" key="2">
    <source>
        <dbReference type="Proteomes" id="UP001365542"/>
    </source>
</evidence>
<accession>A0AAV9WTC4</accession>